<protein>
    <recommendedName>
        <fullName evidence="2">NAD(P)-binding domain-containing protein</fullName>
    </recommendedName>
</protein>
<dbReference type="InterPro" id="IPR036291">
    <property type="entry name" value="NAD(P)-bd_dom_sf"/>
</dbReference>
<proteinExistence type="predicted"/>
<keyword evidence="4" id="KW-1185">Reference proteome</keyword>
<keyword evidence="1" id="KW-0472">Membrane</keyword>
<accession>A0ABP0G8N8</accession>
<dbReference type="Gene3D" id="3.40.50.720">
    <property type="entry name" value="NAD(P)-binding Rossmann-like Domain"/>
    <property type="match status" value="1"/>
</dbReference>
<dbReference type="InterPro" id="IPR051606">
    <property type="entry name" value="Polyketide_Oxido-like"/>
</dbReference>
<organism evidence="3 4">
    <name type="scientific">Clavelina lepadiformis</name>
    <name type="common">Light-bulb sea squirt</name>
    <name type="synonym">Ascidia lepadiformis</name>
    <dbReference type="NCBI Taxonomy" id="159417"/>
    <lineage>
        <taxon>Eukaryota</taxon>
        <taxon>Metazoa</taxon>
        <taxon>Chordata</taxon>
        <taxon>Tunicata</taxon>
        <taxon>Ascidiacea</taxon>
        <taxon>Aplousobranchia</taxon>
        <taxon>Clavelinidae</taxon>
        <taxon>Clavelina</taxon>
    </lineage>
</organism>
<dbReference type="PANTHER" id="PTHR43355">
    <property type="entry name" value="FLAVIN REDUCTASE (NADPH)"/>
    <property type="match status" value="1"/>
</dbReference>
<feature type="transmembrane region" description="Helical" evidence="1">
    <location>
        <begin position="219"/>
        <end position="238"/>
    </location>
</feature>
<comment type="caution">
    <text evidence="3">The sequence shown here is derived from an EMBL/GenBank/DDBJ whole genome shotgun (WGS) entry which is preliminary data.</text>
</comment>
<dbReference type="EMBL" id="CAWYQH010000108">
    <property type="protein sequence ID" value="CAK8688178.1"/>
    <property type="molecule type" value="Genomic_DNA"/>
</dbReference>
<dbReference type="Pfam" id="PF13460">
    <property type="entry name" value="NAD_binding_10"/>
    <property type="match status" value="1"/>
</dbReference>
<name>A0ABP0G8N8_CLALP</name>
<feature type="domain" description="NAD(P)-binding" evidence="2">
    <location>
        <begin position="8"/>
        <end position="190"/>
    </location>
</feature>
<evidence type="ECO:0000313" key="4">
    <source>
        <dbReference type="Proteomes" id="UP001642483"/>
    </source>
</evidence>
<evidence type="ECO:0000313" key="3">
    <source>
        <dbReference type="EMBL" id="CAK8688178.1"/>
    </source>
</evidence>
<keyword evidence="1" id="KW-1133">Transmembrane helix</keyword>
<reference evidence="3 4" key="1">
    <citation type="submission" date="2024-02" db="EMBL/GenBank/DDBJ databases">
        <authorList>
            <person name="Daric V."/>
            <person name="Darras S."/>
        </authorList>
    </citation>
    <scope>NUCLEOTIDE SEQUENCE [LARGE SCALE GENOMIC DNA]</scope>
</reference>
<evidence type="ECO:0000256" key="1">
    <source>
        <dbReference type="SAM" id="Phobius"/>
    </source>
</evidence>
<keyword evidence="1" id="KW-0812">Transmembrane</keyword>
<sequence length="244" mass="27157">MKKLVVFGGTGRTGLAVLTRASQDPELQVTAYLRKPEKVPVNVRSKIKIVLGNVLDADQVANVIEGQDAVISCLGKGFNICPTTLISEGVKNIVQGMREHGVKRIVLVGVAFLLPGRKTMFILKEITADHERALNYLKKCKDIDWIMSMPPQIIDAPYTDTYKVAINKLCGSKKATTHDIAHWMLTCVKDEEVAKEYKHQLVGISSFLSFKQGLTRLKIGYYGLFAFALVGTLWYSGWLKNIFP</sequence>
<gene>
    <name evidence="3" type="ORF">CVLEPA_LOCUS20204</name>
</gene>
<dbReference type="Proteomes" id="UP001642483">
    <property type="component" value="Unassembled WGS sequence"/>
</dbReference>
<evidence type="ECO:0000259" key="2">
    <source>
        <dbReference type="Pfam" id="PF13460"/>
    </source>
</evidence>
<dbReference type="InterPro" id="IPR016040">
    <property type="entry name" value="NAD(P)-bd_dom"/>
</dbReference>
<dbReference type="SUPFAM" id="SSF51735">
    <property type="entry name" value="NAD(P)-binding Rossmann-fold domains"/>
    <property type="match status" value="1"/>
</dbReference>
<dbReference type="PANTHER" id="PTHR43355:SF2">
    <property type="entry name" value="FLAVIN REDUCTASE (NADPH)"/>
    <property type="match status" value="1"/>
</dbReference>